<dbReference type="Proteomes" id="UP001163878">
    <property type="component" value="Chromosome"/>
</dbReference>
<sequence length="65" mass="6287">MLLALVTGGSPARYAVTGLVTGSRTGTVTWPLLPLLSAALIAAAAAGLTCVLAPLRGADGGRPAS</sequence>
<organism evidence="2 3">
    <name type="scientific">Streptomyces peucetius</name>
    <dbReference type="NCBI Taxonomy" id="1950"/>
    <lineage>
        <taxon>Bacteria</taxon>
        <taxon>Bacillati</taxon>
        <taxon>Actinomycetota</taxon>
        <taxon>Actinomycetes</taxon>
        <taxon>Kitasatosporales</taxon>
        <taxon>Streptomycetaceae</taxon>
        <taxon>Streptomyces</taxon>
    </lineage>
</organism>
<evidence type="ECO:0000313" key="3">
    <source>
        <dbReference type="Proteomes" id="UP001163878"/>
    </source>
</evidence>
<dbReference type="RefSeq" id="WP_264248085.1">
    <property type="nucleotide sequence ID" value="NZ_CP107567.1"/>
</dbReference>
<evidence type="ECO:0000256" key="1">
    <source>
        <dbReference type="SAM" id="Phobius"/>
    </source>
</evidence>
<feature type="transmembrane region" description="Helical" evidence="1">
    <location>
        <begin position="31"/>
        <end position="55"/>
    </location>
</feature>
<keyword evidence="3" id="KW-1185">Reference proteome</keyword>
<protein>
    <recommendedName>
        <fullName evidence="4">ABC transporter permease</fullName>
    </recommendedName>
</protein>
<evidence type="ECO:0000313" key="2">
    <source>
        <dbReference type="EMBL" id="UYQ65147.1"/>
    </source>
</evidence>
<dbReference type="EMBL" id="CP107567">
    <property type="protein sequence ID" value="UYQ65147.1"/>
    <property type="molecule type" value="Genomic_DNA"/>
</dbReference>
<proteinExistence type="predicted"/>
<keyword evidence="1" id="KW-1133">Transmembrane helix</keyword>
<reference evidence="2" key="1">
    <citation type="submission" date="2022-10" db="EMBL/GenBank/DDBJ databases">
        <title>Cytochrome P450 Catalyzes Benzene Ring Formation in the Biosynthesis of Trialkyl-Substituted Aromatic Polyketides.</title>
        <authorList>
            <person name="Zhao E."/>
            <person name="Ge H."/>
        </authorList>
    </citation>
    <scope>NUCLEOTIDE SEQUENCE</scope>
    <source>
        <strain evidence="2">NA0869</strain>
    </source>
</reference>
<gene>
    <name evidence="2" type="ORF">OGH68_29250</name>
</gene>
<evidence type="ECO:0008006" key="4">
    <source>
        <dbReference type="Google" id="ProtNLM"/>
    </source>
</evidence>
<keyword evidence="1" id="KW-0472">Membrane</keyword>
<keyword evidence="1" id="KW-0812">Transmembrane</keyword>
<name>A0ABY6IH30_STRPE</name>
<accession>A0ABY6IH30</accession>